<dbReference type="NCBIfam" id="TIGR02611">
    <property type="entry name" value="TIGR02611 family protein"/>
    <property type="match status" value="1"/>
</dbReference>
<dbReference type="InterPro" id="IPR019099">
    <property type="entry name" value="Uncharacterised_PGPGW_TM"/>
</dbReference>
<dbReference type="Pfam" id="PF09656">
    <property type="entry name" value="PGPGW"/>
    <property type="match status" value="1"/>
</dbReference>
<feature type="compositionally biased region" description="Basic residues" evidence="1">
    <location>
        <begin position="30"/>
        <end position="43"/>
    </location>
</feature>
<accession>A0ABW1IDR4</accession>
<feature type="compositionally biased region" description="Basic and acidic residues" evidence="1">
    <location>
        <begin position="89"/>
        <end position="98"/>
    </location>
</feature>
<dbReference type="RefSeq" id="WP_379568430.1">
    <property type="nucleotide sequence ID" value="NZ_JBHSQK010000059.1"/>
</dbReference>
<evidence type="ECO:0000256" key="2">
    <source>
        <dbReference type="SAM" id="Phobius"/>
    </source>
</evidence>
<feature type="transmembrane region" description="Helical" evidence="2">
    <location>
        <begin position="194"/>
        <end position="218"/>
    </location>
</feature>
<keyword evidence="2" id="KW-0472">Membrane</keyword>
<gene>
    <name evidence="3" type="ORF">ACFQH9_21995</name>
</gene>
<comment type="caution">
    <text evidence="3">The sequence shown here is derived from an EMBL/GenBank/DDBJ whole genome shotgun (WGS) entry which is preliminary data.</text>
</comment>
<organism evidence="3 4">
    <name type="scientific">Pseudonocardia lutea</name>
    <dbReference type="NCBI Taxonomy" id="2172015"/>
    <lineage>
        <taxon>Bacteria</taxon>
        <taxon>Bacillati</taxon>
        <taxon>Actinomycetota</taxon>
        <taxon>Actinomycetes</taxon>
        <taxon>Pseudonocardiales</taxon>
        <taxon>Pseudonocardiaceae</taxon>
        <taxon>Pseudonocardia</taxon>
    </lineage>
</organism>
<keyword evidence="2" id="KW-1133">Transmembrane helix</keyword>
<protein>
    <submittedName>
        <fullName evidence="3">TIGR02611 family protein</fullName>
    </submittedName>
</protein>
<dbReference type="EMBL" id="JBHSQK010000059">
    <property type="protein sequence ID" value="MFC5950943.1"/>
    <property type="molecule type" value="Genomic_DNA"/>
</dbReference>
<sequence>MVVPVALPTNREDRVTSCGFAGGRNPGPARHVRRARGQRRRAVGRVGDRRGRLCAVRDLDRTRSSRTGGAVPGGGERAGGELSSTEQTSRGEEGHERGRFDGLKDRLRRFRARIDERPTARRTYRIAIGVLGTLVLAGGIVAIPYPGPGWAIVFVGLAILASEFAWAKRVLTFARGKYDAWTDWLGRQNLFVKLLVLTATGLIVVATLWLLNAFWLVAGWVGLQEWTWLQSPILG</sequence>
<feature type="transmembrane region" description="Helical" evidence="2">
    <location>
        <begin position="149"/>
        <end position="167"/>
    </location>
</feature>
<proteinExistence type="predicted"/>
<dbReference type="Proteomes" id="UP001596119">
    <property type="component" value="Unassembled WGS sequence"/>
</dbReference>
<evidence type="ECO:0000256" key="1">
    <source>
        <dbReference type="SAM" id="MobiDB-lite"/>
    </source>
</evidence>
<keyword evidence="4" id="KW-1185">Reference proteome</keyword>
<feature type="region of interest" description="Disordered" evidence="1">
    <location>
        <begin position="19"/>
        <end position="98"/>
    </location>
</feature>
<feature type="compositionally biased region" description="Basic and acidic residues" evidence="1">
    <location>
        <begin position="46"/>
        <end position="63"/>
    </location>
</feature>
<evidence type="ECO:0000313" key="4">
    <source>
        <dbReference type="Proteomes" id="UP001596119"/>
    </source>
</evidence>
<keyword evidence="2" id="KW-0812">Transmembrane</keyword>
<feature type="transmembrane region" description="Helical" evidence="2">
    <location>
        <begin position="123"/>
        <end position="143"/>
    </location>
</feature>
<name>A0ABW1IDR4_9PSEU</name>
<reference evidence="4" key="1">
    <citation type="journal article" date="2019" name="Int. J. Syst. Evol. Microbiol.">
        <title>The Global Catalogue of Microorganisms (GCM) 10K type strain sequencing project: providing services to taxonomists for standard genome sequencing and annotation.</title>
        <authorList>
            <consortium name="The Broad Institute Genomics Platform"/>
            <consortium name="The Broad Institute Genome Sequencing Center for Infectious Disease"/>
            <person name="Wu L."/>
            <person name="Ma J."/>
        </authorList>
    </citation>
    <scope>NUCLEOTIDE SEQUENCE [LARGE SCALE GENOMIC DNA]</scope>
    <source>
        <strain evidence="4">CGMCC 4.7397</strain>
    </source>
</reference>
<evidence type="ECO:0000313" key="3">
    <source>
        <dbReference type="EMBL" id="MFC5950943.1"/>
    </source>
</evidence>
<dbReference type="InterPro" id="IPR013434">
    <property type="entry name" value="CHP02611"/>
</dbReference>